<feature type="region of interest" description="Disordered" evidence="1">
    <location>
        <begin position="269"/>
        <end position="312"/>
    </location>
</feature>
<protein>
    <submittedName>
        <fullName evidence="2">Uncharacterized protein</fullName>
    </submittedName>
</protein>
<proteinExistence type="predicted"/>
<dbReference type="KEGG" id="glz:GLAREA_06076"/>
<evidence type="ECO:0000313" key="3">
    <source>
        <dbReference type="Proteomes" id="UP000016922"/>
    </source>
</evidence>
<feature type="compositionally biased region" description="Polar residues" evidence="1">
    <location>
        <begin position="165"/>
        <end position="175"/>
    </location>
</feature>
<feature type="compositionally biased region" description="Polar residues" evidence="1">
    <location>
        <begin position="47"/>
        <end position="57"/>
    </location>
</feature>
<dbReference type="HOGENOM" id="CLU_630135_0_0_1"/>
<feature type="compositionally biased region" description="Basic and acidic residues" evidence="1">
    <location>
        <begin position="29"/>
        <end position="43"/>
    </location>
</feature>
<gene>
    <name evidence="2" type="ORF">GLAREA_06076</name>
</gene>
<feature type="region of interest" description="Disordered" evidence="1">
    <location>
        <begin position="134"/>
        <end position="182"/>
    </location>
</feature>
<organism evidence="2 3">
    <name type="scientific">Glarea lozoyensis (strain ATCC 20868 / MF5171)</name>
    <dbReference type="NCBI Taxonomy" id="1116229"/>
    <lineage>
        <taxon>Eukaryota</taxon>
        <taxon>Fungi</taxon>
        <taxon>Dikarya</taxon>
        <taxon>Ascomycota</taxon>
        <taxon>Pezizomycotina</taxon>
        <taxon>Leotiomycetes</taxon>
        <taxon>Helotiales</taxon>
        <taxon>Helotiaceae</taxon>
        <taxon>Glarea</taxon>
    </lineage>
</organism>
<evidence type="ECO:0000313" key="2">
    <source>
        <dbReference type="EMBL" id="EPE33064.1"/>
    </source>
</evidence>
<feature type="compositionally biased region" description="Basic and acidic residues" evidence="1">
    <location>
        <begin position="134"/>
        <end position="152"/>
    </location>
</feature>
<dbReference type="Proteomes" id="UP000016922">
    <property type="component" value="Unassembled WGS sequence"/>
</dbReference>
<name>S3D7F3_GLAL2</name>
<keyword evidence="3" id="KW-1185">Reference proteome</keyword>
<dbReference type="AlphaFoldDB" id="S3D7F3"/>
<dbReference type="OrthoDB" id="3546685at2759"/>
<sequence length="435" mass="49158">MRKQGQHIEYITIENPAMEDTSHLKTPRKISDMEIIHTTHERAVSSGRPSSAQNTPKVPTKKFYQRLSTGKSDERGPRSRSNDPPRDTFWPTYPSHSRAGSEDLPRPKRPSSRKREGGNTDFHKLLRYQQDMREGNLEKAEPPADYRPEQRGRLAPPRPAGGFSSAPSTRPTTPQVLHRKTKSSSKKFVDYIRTSADYLDETRRDITGKISPPFNGTFKNKPFTLHRKSSSTSVDSFYCAGEQEKQGEWPAIAKCRLCKVGSEGPRGLCASCEDDHRRPSLGSDDWEVPRLGSGSDSGSDRRPTPPPKDQIYFTASGQRVHPSTLELAEDEMRVKLGYVAKHHRVITPPSSRRGSIPIMIMGDEIAVQDAVHEESAAKSSNTWSTIYGSGDFEYFEKEDPEQLPQQPLPLKLTKDQEKVPCNRNTNFYKFYDDIL</sequence>
<feature type="compositionally biased region" description="Basic and acidic residues" evidence="1">
    <location>
        <begin position="113"/>
        <end position="122"/>
    </location>
</feature>
<feature type="region of interest" description="Disordered" evidence="1">
    <location>
        <begin position="19"/>
        <end position="122"/>
    </location>
</feature>
<reference evidence="2 3" key="1">
    <citation type="journal article" date="2013" name="BMC Genomics">
        <title>Genomics-driven discovery of the pneumocandin biosynthetic gene cluster in the fungus Glarea lozoyensis.</title>
        <authorList>
            <person name="Chen L."/>
            <person name="Yue Q."/>
            <person name="Zhang X."/>
            <person name="Xiang M."/>
            <person name="Wang C."/>
            <person name="Li S."/>
            <person name="Che Y."/>
            <person name="Ortiz-Lopez F.J."/>
            <person name="Bills G.F."/>
            <person name="Liu X."/>
            <person name="An Z."/>
        </authorList>
    </citation>
    <scope>NUCLEOTIDE SEQUENCE [LARGE SCALE GENOMIC DNA]</scope>
    <source>
        <strain evidence="3">ATCC 20868 / MF5171</strain>
    </source>
</reference>
<dbReference type="GeneID" id="19465130"/>
<dbReference type="RefSeq" id="XP_008079681.1">
    <property type="nucleotide sequence ID" value="XM_008081490.1"/>
</dbReference>
<dbReference type="EMBL" id="KE145358">
    <property type="protein sequence ID" value="EPE33064.1"/>
    <property type="molecule type" value="Genomic_DNA"/>
</dbReference>
<feature type="compositionally biased region" description="Basic and acidic residues" evidence="1">
    <location>
        <begin position="71"/>
        <end position="86"/>
    </location>
</feature>
<evidence type="ECO:0000256" key="1">
    <source>
        <dbReference type="SAM" id="MobiDB-lite"/>
    </source>
</evidence>
<accession>S3D7F3</accession>